<keyword evidence="1" id="KW-1133">Transmembrane helix</keyword>
<evidence type="ECO:0000256" key="1">
    <source>
        <dbReference type="SAM" id="Phobius"/>
    </source>
</evidence>
<dbReference type="Proteomes" id="UP000293852">
    <property type="component" value="Unassembled WGS sequence"/>
</dbReference>
<proteinExistence type="predicted"/>
<comment type="caution">
    <text evidence="2">The sequence shown here is derived from an EMBL/GenBank/DDBJ whole genome shotgun (WGS) entry which is preliminary data.</text>
</comment>
<accession>A0A4Q7LZV7</accession>
<name>A0A4Q7LZV7_9MICO</name>
<dbReference type="RefSeq" id="WP_130413326.1">
    <property type="nucleotide sequence ID" value="NZ_SGWX01000001.1"/>
</dbReference>
<evidence type="ECO:0008006" key="4">
    <source>
        <dbReference type="Google" id="ProtNLM"/>
    </source>
</evidence>
<feature type="transmembrane region" description="Helical" evidence="1">
    <location>
        <begin position="12"/>
        <end position="34"/>
    </location>
</feature>
<sequence length="150" mass="15283">MSTSTTKPVKTIGLIGLIAGLFMIVAGGTAWGFVTSQLSEQNITVPADANFLAGTSVNNPFSALAQADVIQMHADNITGGLTFADMDREDPNRAVAEQASNLRANLFTSVLAYGVSALVIGMGVLVAGNGYALTRVAAGAKVAEPTLVAA</sequence>
<organism evidence="2 3">
    <name type="scientific">Xylanimonas ulmi</name>
    <dbReference type="NCBI Taxonomy" id="228973"/>
    <lineage>
        <taxon>Bacteria</taxon>
        <taxon>Bacillati</taxon>
        <taxon>Actinomycetota</taxon>
        <taxon>Actinomycetes</taxon>
        <taxon>Micrococcales</taxon>
        <taxon>Promicromonosporaceae</taxon>
        <taxon>Xylanimonas</taxon>
    </lineage>
</organism>
<keyword evidence="1" id="KW-0472">Membrane</keyword>
<dbReference type="OrthoDB" id="5243687at2"/>
<dbReference type="EMBL" id="SGWX01000001">
    <property type="protein sequence ID" value="RZS60986.1"/>
    <property type="molecule type" value="Genomic_DNA"/>
</dbReference>
<reference evidence="2 3" key="1">
    <citation type="submission" date="2019-02" db="EMBL/GenBank/DDBJ databases">
        <title>Sequencing the genomes of 1000 actinobacteria strains.</title>
        <authorList>
            <person name="Klenk H.-P."/>
        </authorList>
    </citation>
    <scope>NUCLEOTIDE SEQUENCE [LARGE SCALE GENOMIC DNA]</scope>
    <source>
        <strain evidence="2 3">DSM 16932</strain>
    </source>
</reference>
<evidence type="ECO:0000313" key="3">
    <source>
        <dbReference type="Proteomes" id="UP000293852"/>
    </source>
</evidence>
<gene>
    <name evidence="2" type="ORF">EV386_1267</name>
</gene>
<dbReference type="AlphaFoldDB" id="A0A4Q7LZV7"/>
<keyword evidence="1" id="KW-0812">Transmembrane</keyword>
<protein>
    <recommendedName>
        <fullName evidence="4">Aromatic ring-opening dioxygenase LigA</fullName>
    </recommendedName>
</protein>
<feature type="transmembrane region" description="Helical" evidence="1">
    <location>
        <begin position="110"/>
        <end position="132"/>
    </location>
</feature>
<evidence type="ECO:0000313" key="2">
    <source>
        <dbReference type="EMBL" id="RZS60986.1"/>
    </source>
</evidence>
<keyword evidence="3" id="KW-1185">Reference proteome</keyword>